<dbReference type="EMBL" id="RCNR01000010">
    <property type="protein sequence ID" value="MUH35684.1"/>
    <property type="molecule type" value="Genomic_DNA"/>
</dbReference>
<feature type="chain" id="PRO_5030552383" evidence="1">
    <location>
        <begin position="22"/>
        <end position="437"/>
    </location>
</feature>
<dbReference type="InterPro" id="IPR025366">
    <property type="entry name" value="DUF4270"/>
</dbReference>
<protein>
    <submittedName>
        <fullName evidence="2">DUF4270 family protein</fullName>
    </submittedName>
</protein>
<evidence type="ECO:0000313" key="3">
    <source>
        <dbReference type="Proteomes" id="UP000540519"/>
    </source>
</evidence>
<feature type="signal peptide" evidence="1">
    <location>
        <begin position="1"/>
        <end position="21"/>
    </location>
</feature>
<keyword evidence="1" id="KW-0732">Signal</keyword>
<dbReference type="OrthoDB" id="1092930at2"/>
<evidence type="ECO:0000256" key="1">
    <source>
        <dbReference type="SAM" id="SignalP"/>
    </source>
</evidence>
<gene>
    <name evidence="2" type="ORF">D9O36_07525</name>
</gene>
<reference evidence="2 3" key="1">
    <citation type="journal article" date="2019" name="Mar. Drugs">
        <title>Comparative Genomics and CAZyme Genome Repertoires of Marine Zobellia amurskyensis KMM 3526(T) and Zobellia laminariae KMM 3676(T).</title>
        <authorList>
            <person name="Chernysheva N."/>
            <person name="Bystritskaya E."/>
            <person name="Stenkova A."/>
            <person name="Golovkin I."/>
            <person name="Nedashkovskaya O."/>
            <person name="Isaeva M."/>
        </authorList>
    </citation>
    <scope>NUCLEOTIDE SEQUENCE [LARGE SCALE GENOMIC DNA]</scope>
    <source>
        <strain evidence="2 3">KMM 3526</strain>
    </source>
</reference>
<dbReference type="RefSeq" id="WP_155599442.1">
    <property type="nucleotide sequence ID" value="NZ_RCNR01000010.1"/>
</dbReference>
<sequence>MKNALAIFTCLSLLISCSNDAINSSDFEAGDTFTNSDIRVVQLDTMTVDFSTMKFDSIDTSQSSRMLVGKYNDPVFGTIKTASFLELIPSSYYIDTDAEYDSITFLLRPDHYYYNDTLQLNTIHIRQLNENLKPADGVNFYNTSIIGFNDEDLGNLTYAPRPLVTDSLEIKLADTFGEALFDNLQQKKITTYDEFKNYLYGLTVQPGDTDNGSVIGFSLTSNVRLYYSIAGENDHTQYSTDFTINATSSPLPFFNQISAEDPNEYLKTLTDQEVNLYSSQTENQSFIQSGIGIATRLEFPHIKSVFDIQGQGTLLDASLRIAPTISSYNDLLTLRDTLSVFIVDQNNELTGQLYSTDGSAAQAILNRNNQEFNDIYYELPLSGYLEGLLSVDQESSDALILLPSNYNSTVDRFVLNTDIHTQGTTLELTYAIYDEDE</sequence>
<dbReference type="AlphaFoldDB" id="A0A7X2ZST8"/>
<keyword evidence="3" id="KW-1185">Reference proteome</keyword>
<dbReference type="Pfam" id="PF14092">
    <property type="entry name" value="DUF4270"/>
    <property type="match status" value="1"/>
</dbReference>
<accession>A0A7X2ZST8</accession>
<comment type="caution">
    <text evidence="2">The sequence shown here is derived from an EMBL/GenBank/DDBJ whole genome shotgun (WGS) entry which is preliminary data.</text>
</comment>
<proteinExistence type="predicted"/>
<name>A0A7X2ZST8_9FLAO</name>
<evidence type="ECO:0000313" key="2">
    <source>
        <dbReference type="EMBL" id="MUH35684.1"/>
    </source>
</evidence>
<organism evidence="2 3">
    <name type="scientific">Zobellia amurskyensis</name>
    <dbReference type="NCBI Taxonomy" id="248905"/>
    <lineage>
        <taxon>Bacteria</taxon>
        <taxon>Pseudomonadati</taxon>
        <taxon>Bacteroidota</taxon>
        <taxon>Flavobacteriia</taxon>
        <taxon>Flavobacteriales</taxon>
        <taxon>Flavobacteriaceae</taxon>
        <taxon>Zobellia</taxon>
    </lineage>
</organism>
<dbReference type="PROSITE" id="PS51257">
    <property type="entry name" value="PROKAR_LIPOPROTEIN"/>
    <property type="match status" value="1"/>
</dbReference>
<dbReference type="Proteomes" id="UP000540519">
    <property type="component" value="Unassembled WGS sequence"/>
</dbReference>